<evidence type="ECO:0000313" key="2">
    <source>
        <dbReference type="Ensembl" id="ENSCJPP00005001566.1"/>
    </source>
</evidence>
<keyword evidence="3" id="KW-1185">Reference proteome</keyword>
<accession>A0A8C2SR49</accession>
<feature type="compositionally biased region" description="Polar residues" evidence="1">
    <location>
        <begin position="1"/>
        <end position="14"/>
    </location>
</feature>
<reference evidence="2" key="2">
    <citation type="submission" date="2025-09" db="UniProtKB">
        <authorList>
            <consortium name="Ensembl"/>
        </authorList>
    </citation>
    <scope>IDENTIFICATION</scope>
</reference>
<dbReference type="Ensembl" id="ENSCJPT00005002596.1">
    <property type="protein sequence ID" value="ENSCJPP00005001566.1"/>
    <property type="gene ID" value="ENSCJPG00005001580.1"/>
</dbReference>
<organism evidence="2 3">
    <name type="scientific">Coturnix japonica</name>
    <name type="common">Japanese quail</name>
    <name type="synonym">Coturnix coturnix japonica</name>
    <dbReference type="NCBI Taxonomy" id="93934"/>
    <lineage>
        <taxon>Eukaryota</taxon>
        <taxon>Metazoa</taxon>
        <taxon>Chordata</taxon>
        <taxon>Craniata</taxon>
        <taxon>Vertebrata</taxon>
        <taxon>Euteleostomi</taxon>
        <taxon>Archelosauria</taxon>
        <taxon>Archosauria</taxon>
        <taxon>Dinosauria</taxon>
        <taxon>Saurischia</taxon>
        <taxon>Theropoda</taxon>
        <taxon>Coelurosauria</taxon>
        <taxon>Aves</taxon>
        <taxon>Neognathae</taxon>
        <taxon>Galloanserae</taxon>
        <taxon>Galliformes</taxon>
        <taxon>Phasianidae</taxon>
        <taxon>Perdicinae</taxon>
        <taxon>Coturnix</taxon>
    </lineage>
</organism>
<evidence type="ECO:0000313" key="3">
    <source>
        <dbReference type="Proteomes" id="UP000694412"/>
    </source>
</evidence>
<reference evidence="2" key="1">
    <citation type="submission" date="2025-08" db="UniProtKB">
        <authorList>
            <consortium name="Ensembl"/>
        </authorList>
    </citation>
    <scope>IDENTIFICATION</scope>
</reference>
<dbReference type="AlphaFoldDB" id="A0A8C2SR49"/>
<protein>
    <submittedName>
        <fullName evidence="2">Uncharacterized protein</fullName>
    </submittedName>
</protein>
<name>A0A8C2SR49_COTJA</name>
<proteinExistence type="predicted"/>
<sequence>SGARSTGNGARSTGNGAGRVYIPGRAPPPGPDEEMVVDTAAYRLLHRAGTGNGHWGIWGPMGSYRVI</sequence>
<evidence type="ECO:0000256" key="1">
    <source>
        <dbReference type="SAM" id="MobiDB-lite"/>
    </source>
</evidence>
<dbReference type="Proteomes" id="UP000694412">
    <property type="component" value="Unassembled WGS sequence"/>
</dbReference>
<feature type="region of interest" description="Disordered" evidence="1">
    <location>
        <begin position="1"/>
        <end position="32"/>
    </location>
</feature>